<dbReference type="EMBL" id="CAADEY010000065">
    <property type="protein sequence ID" value="VFJ58415.1"/>
    <property type="molecule type" value="Genomic_DNA"/>
</dbReference>
<proteinExistence type="inferred from homology"/>
<feature type="transmembrane region" description="Helical" evidence="9">
    <location>
        <begin position="84"/>
        <end position="102"/>
    </location>
</feature>
<feature type="transmembrane region" description="Helical" evidence="9">
    <location>
        <begin position="114"/>
        <end position="131"/>
    </location>
</feature>
<keyword evidence="5 9" id="KW-0812">Transmembrane</keyword>
<gene>
    <name evidence="10" type="ORF">BECKDK2373C_GA0170839_10659</name>
</gene>
<evidence type="ECO:0000313" key="10">
    <source>
        <dbReference type="EMBL" id="VFJ58415.1"/>
    </source>
</evidence>
<reference evidence="10" key="1">
    <citation type="submission" date="2019-02" db="EMBL/GenBank/DDBJ databases">
        <authorList>
            <person name="Gruber-Vodicka R. H."/>
            <person name="Seah K. B. B."/>
        </authorList>
    </citation>
    <scope>NUCLEOTIDE SEQUENCE</scope>
    <source>
        <strain evidence="10">BECK_DK161</strain>
    </source>
</reference>
<dbReference type="GO" id="GO:0005886">
    <property type="term" value="C:plasma membrane"/>
    <property type="evidence" value="ECO:0007669"/>
    <property type="project" value="UniProtKB-SubCell"/>
</dbReference>
<feature type="transmembrane region" description="Helical" evidence="9">
    <location>
        <begin position="216"/>
        <end position="236"/>
    </location>
</feature>
<evidence type="ECO:0000256" key="9">
    <source>
        <dbReference type="SAM" id="Phobius"/>
    </source>
</evidence>
<comment type="subcellular location">
    <subcellularLocation>
        <location evidence="1">Cell inner membrane</location>
        <topology evidence="1">Multi-pass membrane protein</topology>
    </subcellularLocation>
</comment>
<evidence type="ECO:0000256" key="4">
    <source>
        <dbReference type="ARBA" id="ARBA00022519"/>
    </source>
</evidence>
<dbReference type="InterPro" id="IPR007272">
    <property type="entry name" value="Sulf_transp_TsuA/YedE"/>
</dbReference>
<feature type="transmembrane region" description="Helical" evidence="9">
    <location>
        <begin position="251"/>
        <end position="270"/>
    </location>
</feature>
<evidence type="ECO:0000256" key="3">
    <source>
        <dbReference type="ARBA" id="ARBA00022475"/>
    </source>
</evidence>
<dbReference type="Pfam" id="PF04143">
    <property type="entry name" value="Sulf_transp"/>
    <property type="match status" value="1"/>
</dbReference>
<feature type="transmembrane region" description="Helical" evidence="9">
    <location>
        <begin position="341"/>
        <end position="361"/>
    </location>
</feature>
<sequence length="476" mass="53275">MLRRNCIQLNSLIVTVTVMDTIKKLLRHQWPFWLGGLFVGLAEILFYYKYDTFIVVTTGFAQMYAVSEQYLFGIDWVARLYQPGIHWVIIGAVLGARLVVVAEGESRAWVRYDGPMLALSFVGGFLFSFGTRIAGGCTTHHFIGGLPAMSIASWVVLLTGIPFAFLAFRFAMLINAGGHFRHQETREIARRYHTHPDHPHPGYDPNYRPWRHPLRIFLVLFLFVFLLLPLYFALFTDEIDGSVGYFGWDNVLWQMLAGLLLGFGIAKCGFGTECSAMAPESIFTEPHHFQKGGVPLSTYNMFRGMLPLQGFMVAIVLFNLFILFSWMSGHGSIPNAAGEAGLYWGHVLGGPLLAIGAVFMIGCEVRTYARLGLGYTTALAALPGFYLGYLPYTLFSDKIDAVVFGEGLTDFITLPEWAAYTLGGAETFWAVVYSLLLMGILVFSFEYGRRWLGTDLKTLLKKNTDELVFLPREGDG</sequence>
<evidence type="ECO:0000256" key="5">
    <source>
        <dbReference type="ARBA" id="ARBA00022692"/>
    </source>
</evidence>
<comment type="similarity">
    <text evidence="8">Belongs to the TsuA/YedE (TC 9.B.102) family.</text>
</comment>
<evidence type="ECO:0000256" key="7">
    <source>
        <dbReference type="ARBA" id="ARBA00023136"/>
    </source>
</evidence>
<keyword evidence="3" id="KW-1003">Cell membrane</keyword>
<keyword evidence="7 9" id="KW-0472">Membrane</keyword>
<keyword evidence="6 9" id="KW-1133">Transmembrane helix</keyword>
<organism evidence="10">
    <name type="scientific">Candidatus Kentrum sp. DK</name>
    <dbReference type="NCBI Taxonomy" id="2126562"/>
    <lineage>
        <taxon>Bacteria</taxon>
        <taxon>Pseudomonadati</taxon>
        <taxon>Pseudomonadota</taxon>
        <taxon>Gammaproteobacteria</taxon>
        <taxon>Candidatus Kentrum</taxon>
    </lineage>
</organism>
<dbReference type="AlphaFoldDB" id="A0A450SWN6"/>
<accession>A0A450SWN6</accession>
<evidence type="ECO:0000256" key="2">
    <source>
        <dbReference type="ARBA" id="ARBA00022448"/>
    </source>
</evidence>
<protein>
    <submittedName>
        <fullName evidence="10">Sulphur transport</fullName>
    </submittedName>
</protein>
<evidence type="ECO:0000256" key="1">
    <source>
        <dbReference type="ARBA" id="ARBA00004429"/>
    </source>
</evidence>
<feature type="transmembrane region" description="Helical" evidence="9">
    <location>
        <begin position="427"/>
        <end position="447"/>
    </location>
</feature>
<feature type="transmembrane region" description="Helical" evidence="9">
    <location>
        <begin position="373"/>
        <end position="392"/>
    </location>
</feature>
<dbReference type="PANTHER" id="PTHR30574:SF1">
    <property type="entry name" value="SULPHUR TRANSPORT DOMAIN-CONTAINING PROTEIN"/>
    <property type="match status" value="1"/>
</dbReference>
<keyword evidence="4" id="KW-0997">Cell inner membrane</keyword>
<feature type="transmembrane region" description="Helical" evidence="9">
    <location>
        <begin position="151"/>
        <end position="172"/>
    </location>
</feature>
<dbReference type="PANTHER" id="PTHR30574">
    <property type="entry name" value="INNER MEMBRANE PROTEIN YEDE"/>
    <property type="match status" value="1"/>
</dbReference>
<feature type="transmembrane region" description="Helical" evidence="9">
    <location>
        <begin position="30"/>
        <end position="48"/>
    </location>
</feature>
<keyword evidence="2" id="KW-0813">Transport</keyword>
<evidence type="ECO:0000256" key="6">
    <source>
        <dbReference type="ARBA" id="ARBA00022989"/>
    </source>
</evidence>
<feature type="transmembrane region" description="Helical" evidence="9">
    <location>
        <begin position="310"/>
        <end position="329"/>
    </location>
</feature>
<name>A0A450SWN6_9GAMM</name>
<evidence type="ECO:0000256" key="8">
    <source>
        <dbReference type="ARBA" id="ARBA00035655"/>
    </source>
</evidence>